<gene>
    <name evidence="2" type="ORF">ATL17_0728</name>
</gene>
<evidence type="ECO:0000313" key="2">
    <source>
        <dbReference type="EMBL" id="TDQ66725.1"/>
    </source>
</evidence>
<evidence type="ECO:0000313" key="3">
    <source>
        <dbReference type="Proteomes" id="UP000295391"/>
    </source>
</evidence>
<dbReference type="Proteomes" id="UP000295391">
    <property type="component" value="Unassembled WGS sequence"/>
</dbReference>
<comment type="caution">
    <text evidence="2">The sequence shown here is derived from an EMBL/GenBank/DDBJ whole genome shotgun (WGS) entry which is preliminary data.</text>
</comment>
<feature type="transmembrane region" description="Helical" evidence="1">
    <location>
        <begin position="21"/>
        <end position="39"/>
    </location>
</feature>
<protein>
    <submittedName>
        <fullName evidence="2">Uncharacterized protein</fullName>
    </submittedName>
</protein>
<reference evidence="2 3" key="1">
    <citation type="submission" date="2019-03" db="EMBL/GenBank/DDBJ databases">
        <title>Genomic Encyclopedia of Type Strains, Phase III (KMG-III): the genomes of soil and plant-associated and newly described type strains.</title>
        <authorList>
            <person name="Whitman W."/>
        </authorList>
    </citation>
    <scope>NUCLEOTIDE SEQUENCE [LARGE SCALE GENOMIC DNA]</scope>
    <source>
        <strain evidence="2 3">CGMCC 1.7002</strain>
    </source>
</reference>
<name>A0A4R6W1B2_9HYPH</name>
<keyword evidence="1" id="KW-0812">Transmembrane</keyword>
<accession>A0A4R6W1B2</accession>
<keyword evidence="1" id="KW-0472">Membrane</keyword>
<proteinExistence type="predicted"/>
<organism evidence="2 3">
    <name type="scientific">Maritalea mobilis</name>
    <dbReference type="NCBI Taxonomy" id="483324"/>
    <lineage>
        <taxon>Bacteria</taxon>
        <taxon>Pseudomonadati</taxon>
        <taxon>Pseudomonadota</taxon>
        <taxon>Alphaproteobacteria</taxon>
        <taxon>Hyphomicrobiales</taxon>
        <taxon>Devosiaceae</taxon>
        <taxon>Maritalea</taxon>
    </lineage>
</organism>
<sequence length="82" mass="9150">MIKQWLEIAALPRVCKRCLKTALIVGTLLMLINYFDRLFTGNLSGMDIFKIALTFCVPYLVCTSASVGAILESRGKSEHRAK</sequence>
<dbReference type="RefSeq" id="WP_133571400.1">
    <property type="nucleotide sequence ID" value="NZ_SNYR01000001.1"/>
</dbReference>
<dbReference type="EMBL" id="SNYR01000001">
    <property type="protein sequence ID" value="TDQ66725.1"/>
    <property type="molecule type" value="Genomic_DNA"/>
</dbReference>
<dbReference type="NCBIfam" id="NF038050">
    <property type="entry name" value="NrtS"/>
    <property type="match status" value="1"/>
</dbReference>
<dbReference type="InterPro" id="IPR047700">
    <property type="entry name" value="NrtS-like"/>
</dbReference>
<keyword evidence="1" id="KW-1133">Transmembrane helix</keyword>
<feature type="transmembrane region" description="Helical" evidence="1">
    <location>
        <begin position="51"/>
        <end position="71"/>
    </location>
</feature>
<evidence type="ECO:0000256" key="1">
    <source>
        <dbReference type="SAM" id="Phobius"/>
    </source>
</evidence>
<keyword evidence="3" id="KW-1185">Reference proteome</keyword>
<dbReference type="OrthoDB" id="282896at2"/>
<dbReference type="AlphaFoldDB" id="A0A4R6W1B2"/>